<evidence type="ECO:0000313" key="1">
    <source>
        <dbReference type="EnsemblMetazoa" id="MESCA000449-PA"/>
    </source>
</evidence>
<accession>T1GB28</accession>
<evidence type="ECO:0000313" key="2">
    <source>
        <dbReference type="Proteomes" id="UP000015102"/>
    </source>
</evidence>
<dbReference type="AlphaFoldDB" id="T1GB28"/>
<reference evidence="1" key="2">
    <citation type="submission" date="2015-06" db="UniProtKB">
        <authorList>
            <consortium name="EnsemblMetazoa"/>
        </authorList>
    </citation>
    <scope>IDENTIFICATION</scope>
</reference>
<dbReference type="HOGENOM" id="CLU_2087562_0_0_1"/>
<keyword evidence="2" id="KW-1185">Reference proteome</keyword>
<proteinExistence type="predicted"/>
<protein>
    <submittedName>
        <fullName evidence="1">Uncharacterized protein</fullName>
    </submittedName>
</protein>
<dbReference type="EnsemblMetazoa" id="MESCA000449-RA">
    <property type="protein sequence ID" value="MESCA000449-PA"/>
    <property type="gene ID" value="MESCA000449"/>
</dbReference>
<dbReference type="EMBL" id="CAQQ02144372">
    <property type="status" value="NOT_ANNOTATED_CDS"/>
    <property type="molecule type" value="Genomic_DNA"/>
</dbReference>
<sequence length="117" mass="13250">MLAGSSSNSVWNSATRFTDNKNKRFNPRSLYMLVDSLMSSLWDCNFNCIVTQRKQRPVNLPIIIIVALQLTHISFESWNVLGVDTVFDSNFKNVSGQNQLSFVCRDTSSGKETNFCC</sequence>
<organism evidence="1 2">
    <name type="scientific">Megaselia scalaris</name>
    <name type="common">Humpbacked fly</name>
    <name type="synonym">Phora scalaris</name>
    <dbReference type="NCBI Taxonomy" id="36166"/>
    <lineage>
        <taxon>Eukaryota</taxon>
        <taxon>Metazoa</taxon>
        <taxon>Ecdysozoa</taxon>
        <taxon>Arthropoda</taxon>
        <taxon>Hexapoda</taxon>
        <taxon>Insecta</taxon>
        <taxon>Pterygota</taxon>
        <taxon>Neoptera</taxon>
        <taxon>Endopterygota</taxon>
        <taxon>Diptera</taxon>
        <taxon>Brachycera</taxon>
        <taxon>Muscomorpha</taxon>
        <taxon>Platypezoidea</taxon>
        <taxon>Phoridae</taxon>
        <taxon>Megaseliini</taxon>
        <taxon>Megaselia</taxon>
    </lineage>
</organism>
<name>T1GB28_MEGSC</name>
<dbReference type="Proteomes" id="UP000015102">
    <property type="component" value="Unassembled WGS sequence"/>
</dbReference>
<reference evidence="2" key="1">
    <citation type="submission" date="2013-02" db="EMBL/GenBank/DDBJ databases">
        <authorList>
            <person name="Hughes D."/>
        </authorList>
    </citation>
    <scope>NUCLEOTIDE SEQUENCE</scope>
    <source>
        <strain>Durham</strain>
        <strain evidence="2">NC isolate 2 -- Noor lab</strain>
    </source>
</reference>